<dbReference type="PROSITE" id="PS51257">
    <property type="entry name" value="PROKAR_LIPOPROTEIN"/>
    <property type="match status" value="1"/>
</dbReference>
<keyword evidence="1" id="KW-0812">Transmembrane</keyword>
<reference evidence="2" key="1">
    <citation type="submission" date="2020-03" db="EMBL/GenBank/DDBJ databases">
        <title>The deep terrestrial virosphere.</title>
        <authorList>
            <person name="Holmfeldt K."/>
            <person name="Nilsson E."/>
            <person name="Simone D."/>
            <person name="Lopez-Fernandez M."/>
            <person name="Wu X."/>
            <person name="de Brujin I."/>
            <person name="Lundin D."/>
            <person name="Andersson A."/>
            <person name="Bertilsson S."/>
            <person name="Dopson M."/>
        </authorList>
    </citation>
    <scope>NUCLEOTIDE SEQUENCE</scope>
    <source>
        <strain evidence="2">MM415A02873</strain>
    </source>
</reference>
<sequence length="140" mass="15942">MKTFILKYHYLISIFIAILVAIFMIGMTSCSTPLEIAKIYRQDGFNAQWKAFKILPEDSNDKFDYTITIPEMTVRITNYQIPGAQKSGAVGMAYQHPFGIWLMGKKVNGKIHVSQSVLGHEFLHILNFLDSEIANPDRLD</sequence>
<evidence type="ECO:0000256" key="1">
    <source>
        <dbReference type="SAM" id="Phobius"/>
    </source>
</evidence>
<gene>
    <name evidence="2" type="ORF">MM415A02873_0010</name>
</gene>
<proteinExistence type="predicted"/>
<evidence type="ECO:0000313" key="2">
    <source>
        <dbReference type="EMBL" id="QJA72163.1"/>
    </source>
</evidence>
<accession>A0A6M3JQF5</accession>
<protein>
    <submittedName>
        <fullName evidence="2">Uncharacterized protein</fullName>
    </submittedName>
</protein>
<dbReference type="AlphaFoldDB" id="A0A6M3JQF5"/>
<keyword evidence="1" id="KW-1133">Transmembrane helix</keyword>
<dbReference type="EMBL" id="MT141929">
    <property type="protein sequence ID" value="QJA72163.1"/>
    <property type="molecule type" value="Genomic_DNA"/>
</dbReference>
<feature type="transmembrane region" description="Helical" evidence="1">
    <location>
        <begin position="7"/>
        <end position="27"/>
    </location>
</feature>
<name>A0A6M3JQF5_9ZZZZ</name>
<keyword evidence="1" id="KW-0472">Membrane</keyword>
<organism evidence="2">
    <name type="scientific">viral metagenome</name>
    <dbReference type="NCBI Taxonomy" id="1070528"/>
    <lineage>
        <taxon>unclassified sequences</taxon>
        <taxon>metagenomes</taxon>
        <taxon>organismal metagenomes</taxon>
    </lineage>
</organism>